<gene>
    <name evidence="2" type="ORF">RND71_042436</name>
</gene>
<comment type="caution">
    <text evidence="2">The sequence shown here is derived from an EMBL/GenBank/DDBJ whole genome shotgun (WGS) entry which is preliminary data.</text>
</comment>
<feature type="compositionally biased region" description="Low complexity" evidence="1">
    <location>
        <begin position="184"/>
        <end position="195"/>
    </location>
</feature>
<dbReference type="Proteomes" id="UP001291623">
    <property type="component" value="Unassembled WGS sequence"/>
</dbReference>
<keyword evidence="3" id="KW-1185">Reference proteome</keyword>
<name>A0AAE1QQ74_9SOLA</name>
<evidence type="ECO:0000256" key="1">
    <source>
        <dbReference type="SAM" id="MobiDB-lite"/>
    </source>
</evidence>
<protein>
    <submittedName>
        <fullName evidence="2">Uncharacterized protein</fullName>
    </submittedName>
</protein>
<evidence type="ECO:0000313" key="3">
    <source>
        <dbReference type="Proteomes" id="UP001291623"/>
    </source>
</evidence>
<dbReference type="EMBL" id="JAVYJV010000024">
    <property type="protein sequence ID" value="KAK4337949.1"/>
    <property type="molecule type" value="Genomic_DNA"/>
</dbReference>
<dbReference type="PANTHER" id="PTHR33414:SF7">
    <property type="entry name" value="PROTEIN PLASTID MOVEMENT IMPAIRED 1-RELATED 1-LIKE"/>
    <property type="match status" value="1"/>
</dbReference>
<evidence type="ECO:0000313" key="2">
    <source>
        <dbReference type="EMBL" id="KAK4337949.1"/>
    </source>
</evidence>
<organism evidence="2 3">
    <name type="scientific">Anisodus tanguticus</name>
    <dbReference type="NCBI Taxonomy" id="243964"/>
    <lineage>
        <taxon>Eukaryota</taxon>
        <taxon>Viridiplantae</taxon>
        <taxon>Streptophyta</taxon>
        <taxon>Embryophyta</taxon>
        <taxon>Tracheophyta</taxon>
        <taxon>Spermatophyta</taxon>
        <taxon>Magnoliopsida</taxon>
        <taxon>eudicotyledons</taxon>
        <taxon>Gunneridae</taxon>
        <taxon>Pentapetalae</taxon>
        <taxon>asterids</taxon>
        <taxon>lamiids</taxon>
        <taxon>Solanales</taxon>
        <taxon>Solanaceae</taxon>
        <taxon>Solanoideae</taxon>
        <taxon>Hyoscyameae</taxon>
        <taxon>Anisodus</taxon>
    </lineage>
</organism>
<dbReference type="AlphaFoldDB" id="A0AAE1QQ74"/>
<accession>A0AAE1QQ74</accession>
<dbReference type="PANTHER" id="PTHR33414">
    <property type="entry name" value="PROTEIN PLASTID MOVEMENT IMPAIRED 1-RELATED 1"/>
    <property type="match status" value="1"/>
</dbReference>
<sequence length="213" mass="23827">MSPEEVPQLALLSKEVDIENEDISVSAGNFETDESAKESIMKELESALKSVSDLVNEGLDSQEDENEVINHDRGLYIEENFRKLRQGKSLSLDYDTESVASDFLDMLGIEDNQFAPSSESEPDSPRERLLRQFEKDTLADSYVGMPKIEIEATSNKTRASMLEDLETEVLMRQWGLNERAFQYSPPKSSSGFGSPIDTPLEDPNRLPSLGEGL</sequence>
<feature type="region of interest" description="Disordered" evidence="1">
    <location>
        <begin position="181"/>
        <end position="213"/>
    </location>
</feature>
<dbReference type="InterPro" id="IPR039614">
    <property type="entry name" value="PMI1-like"/>
</dbReference>
<reference evidence="2" key="1">
    <citation type="submission" date="2023-12" db="EMBL/GenBank/DDBJ databases">
        <title>Genome assembly of Anisodus tanguticus.</title>
        <authorList>
            <person name="Wang Y.-J."/>
        </authorList>
    </citation>
    <scope>NUCLEOTIDE SEQUENCE</scope>
    <source>
        <strain evidence="2">KB-2021</strain>
        <tissue evidence="2">Leaf</tissue>
    </source>
</reference>
<proteinExistence type="predicted"/>